<dbReference type="InterPro" id="IPR036396">
    <property type="entry name" value="Cyt_P450_sf"/>
</dbReference>
<evidence type="ECO:0000256" key="9">
    <source>
        <dbReference type="ARBA" id="ARBA00023004"/>
    </source>
</evidence>
<keyword evidence="4 12" id="KW-0349">Heme</keyword>
<dbReference type="OrthoDB" id="1844152at2759"/>
<comment type="similarity">
    <text evidence="3">Belongs to the cytochrome P450 family.</text>
</comment>
<dbReference type="PANTHER" id="PTHR46206:SF5">
    <property type="entry name" value="P450, PUTATIVE (EUROFUNG)-RELATED"/>
    <property type="match status" value="1"/>
</dbReference>
<dbReference type="Proteomes" id="UP000247810">
    <property type="component" value="Unassembled WGS sequence"/>
</dbReference>
<evidence type="ECO:0000256" key="6">
    <source>
        <dbReference type="ARBA" id="ARBA00022723"/>
    </source>
</evidence>
<dbReference type="GO" id="GO:0004497">
    <property type="term" value="F:monooxygenase activity"/>
    <property type="evidence" value="ECO:0007669"/>
    <property type="project" value="UniProtKB-KW"/>
</dbReference>
<organism evidence="13 14">
    <name type="scientific">Aspergillus ellipticus CBS 707.79</name>
    <dbReference type="NCBI Taxonomy" id="1448320"/>
    <lineage>
        <taxon>Eukaryota</taxon>
        <taxon>Fungi</taxon>
        <taxon>Dikarya</taxon>
        <taxon>Ascomycota</taxon>
        <taxon>Pezizomycotina</taxon>
        <taxon>Eurotiomycetes</taxon>
        <taxon>Eurotiomycetidae</taxon>
        <taxon>Eurotiales</taxon>
        <taxon>Aspergillaceae</taxon>
        <taxon>Aspergillus</taxon>
        <taxon>Aspergillus subgen. Circumdati</taxon>
    </lineage>
</organism>
<accession>A0A319DKJ0</accession>
<comment type="cofactor">
    <cofactor evidence="1 12">
        <name>heme</name>
        <dbReference type="ChEBI" id="CHEBI:30413"/>
    </cofactor>
</comment>
<dbReference type="InterPro" id="IPR002403">
    <property type="entry name" value="Cyt_P450_E_grp-IV"/>
</dbReference>
<evidence type="ECO:0000256" key="7">
    <source>
        <dbReference type="ARBA" id="ARBA00022989"/>
    </source>
</evidence>
<dbReference type="GO" id="GO:0019748">
    <property type="term" value="P:secondary metabolic process"/>
    <property type="evidence" value="ECO:0007669"/>
    <property type="project" value="UniProtKB-ARBA"/>
</dbReference>
<dbReference type="GO" id="GO:0016705">
    <property type="term" value="F:oxidoreductase activity, acting on paired donors, with incorporation or reduction of molecular oxygen"/>
    <property type="evidence" value="ECO:0007669"/>
    <property type="project" value="InterPro"/>
</dbReference>
<dbReference type="GO" id="GO:0016020">
    <property type="term" value="C:membrane"/>
    <property type="evidence" value="ECO:0007669"/>
    <property type="project" value="UniProtKB-SubCell"/>
</dbReference>
<dbReference type="PANTHER" id="PTHR46206">
    <property type="entry name" value="CYTOCHROME P450"/>
    <property type="match status" value="1"/>
</dbReference>
<dbReference type="InterPro" id="IPR001128">
    <property type="entry name" value="Cyt_P450"/>
</dbReference>
<evidence type="ECO:0000256" key="11">
    <source>
        <dbReference type="ARBA" id="ARBA00023136"/>
    </source>
</evidence>
<keyword evidence="7" id="KW-1133">Transmembrane helix</keyword>
<dbReference type="GO" id="GO:0005506">
    <property type="term" value="F:iron ion binding"/>
    <property type="evidence" value="ECO:0007669"/>
    <property type="project" value="InterPro"/>
</dbReference>
<name>A0A319DKJ0_9EURO</name>
<dbReference type="PRINTS" id="PR00465">
    <property type="entry name" value="EP450IV"/>
</dbReference>
<dbReference type="STRING" id="1448320.A0A319DKJ0"/>
<protein>
    <submittedName>
        <fullName evidence="13">Cytochrome P450</fullName>
    </submittedName>
</protein>
<sequence>MSETLSSCLFEVACVLLVVNELYHSLFQSVAIIKICKIVGDFRNHRYYRPWAPKPVMIPATKKIMTELSETAVLSQRAVYADMFGFKYTLNGLNHSEINTRKSRLYSRVLQVRGPTQFQELYPYLDRNLRAFMDLERLSSSAMGPEGTISIQLASFSERLLSRLMSAWFFGENMTSDSLFRNALLSHPRQIKSCAAAFQLTPTLLAPFVHSIITRRGNAMRLIQHTLNDTIAAGIERWDEPPEIKKVCIHALNTSHLYVHTITNILPQQLTLLHQLIDLSEPNRTYWTPETLSQAILGLWLAASHQPWVNLHAILLELCVRPEWQDALRKEALEHQGNLASMIDHLPLLDSFMRETARFNALDKVAIRRKALTDYTFTSGSPIVRAGSVLCVSSYDLTRNSNIYPDPNHFDGMRFINGRCRDASSRFADVSENHLIWGYGSLACPGRNHASFILKMVVVHLVINYTMRLADPGASRWWAWEDFTMPYESTKVFVTRRG</sequence>
<dbReference type="GO" id="GO:0020037">
    <property type="term" value="F:heme binding"/>
    <property type="evidence" value="ECO:0007669"/>
    <property type="project" value="InterPro"/>
</dbReference>
<evidence type="ECO:0000256" key="4">
    <source>
        <dbReference type="ARBA" id="ARBA00022617"/>
    </source>
</evidence>
<keyword evidence="14" id="KW-1185">Reference proteome</keyword>
<dbReference type="VEuPathDB" id="FungiDB:BO71DRAFT_365126"/>
<evidence type="ECO:0000256" key="8">
    <source>
        <dbReference type="ARBA" id="ARBA00023002"/>
    </source>
</evidence>
<evidence type="ECO:0000256" key="5">
    <source>
        <dbReference type="ARBA" id="ARBA00022692"/>
    </source>
</evidence>
<dbReference type="Gene3D" id="1.10.630.10">
    <property type="entry name" value="Cytochrome P450"/>
    <property type="match status" value="1"/>
</dbReference>
<keyword evidence="6 12" id="KW-0479">Metal-binding</keyword>
<dbReference type="EMBL" id="KZ826081">
    <property type="protein sequence ID" value="PYH88578.1"/>
    <property type="molecule type" value="Genomic_DNA"/>
</dbReference>
<evidence type="ECO:0000256" key="10">
    <source>
        <dbReference type="ARBA" id="ARBA00023033"/>
    </source>
</evidence>
<dbReference type="CDD" id="cd11041">
    <property type="entry name" value="CYP503A1-like"/>
    <property type="match status" value="1"/>
</dbReference>
<keyword evidence="9 12" id="KW-0408">Iron</keyword>
<keyword evidence="10" id="KW-0503">Monooxygenase</keyword>
<evidence type="ECO:0000256" key="2">
    <source>
        <dbReference type="ARBA" id="ARBA00004370"/>
    </source>
</evidence>
<keyword evidence="11" id="KW-0472">Membrane</keyword>
<gene>
    <name evidence="13" type="ORF">BO71DRAFT_365126</name>
</gene>
<evidence type="ECO:0000313" key="14">
    <source>
        <dbReference type="Proteomes" id="UP000247810"/>
    </source>
</evidence>
<evidence type="ECO:0000256" key="12">
    <source>
        <dbReference type="PIRSR" id="PIRSR602403-1"/>
    </source>
</evidence>
<keyword evidence="5" id="KW-0812">Transmembrane</keyword>
<comment type="subcellular location">
    <subcellularLocation>
        <location evidence="2">Membrane</location>
    </subcellularLocation>
</comment>
<reference evidence="13 14" key="1">
    <citation type="submission" date="2018-02" db="EMBL/GenBank/DDBJ databases">
        <title>The genomes of Aspergillus section Nigri reveals drivers in fungal speciation.</title>
        <authorList>
            <consortium name="DOE Joint Genome Institute"/>
            <person name="Vesth T.C."/>
            <person name="Nybo J."/>
            <person name="Theobald S."/>
            <person name="Brandl J."/>
            <person name="Frisvad J.C."/>
            <person name="Nielsen K.F."/>
            <person name="Lyhne E.K."/>
            <person name="Kogle M.E."/>
            <person name="Kuo A."/>
            <person name="Riley R."/>
            <person name="Clum A."/>
            <person name="Nolan M."/>
            <person name="Lipzen A."/>
            <person name="Salamov A."/>
            <person name="Henrissat B."/>
            <person name="Wiebenga A."/>
            <person name="De vries R.P."/>
            <person name="Grigoriev I.V."/>
            <person name="Mortensen U.H."/>
            <person name="Andersen M.R."/>
            <person name="Baker S.E."/>
        </authorList>
    </citation>
    <scope>NUCLEOTIDE SEQUENCE [LARGE SCALE GENOMIC DNA]</scope>
    <source>
        <strain evidence="13 14">CBS 707.79</strain>
    </source>
</reference>
<dbReference type="AlphaFoldDB" id="A0A319DKJ0"/>
<keyword evidence="8" id="KW-0560">Oxidoreductase</keyword>
<dbReference type="SUPFAM" id="SSF48264">
    <property type="entry name" value="Cytochrome P450"/>
    <property type="match status" value="1"/>
</dbReference>
<evidence type="ECO:0000256" key="3">
    <source>
        <dbReference type="ARBA" id="ARBA00010617"/>
    </source>
</evidence>
<feature type="binding site" description="axial binding residue" evidence="12">
    <location>
        <position position="444"/>
    </location>
    <ligand>
        <name>heme</name>
        <dbReference type="ChEBI" id="CHEBI:30413"/>
    </ligand>
    <ligandPart>
        <name>Fe</name>
        <dbReference type="ChEBI" id="CHEBI:18248"/>
    </ligandPart>
</feature>
<evidence type="ECO:0000313" key="13">
    <source>
        <dbReference type="EMBL" id="PYH88578.1"/>
    </source>
</evidence>
<proteinExistence type="inferred from homology"/>
<dbReference type="Pfam" id="PF00067">
    <property type="entry name" value="p450"/>
    <property type="match status" value="1"/>
</dbReference>
<evidence type="ECO:0000256" key="1">
    <source>
        <dbReference type="ARBA" id="ARBA00001971"/>
    </source>
</evidence>